<sequence length="373" mass="40773">VSGIIFQGALSSALPVLPSTLEEKYPKLPNAQQVFMERELNTNSPSLHSSFLSNSRVVGPMFSSTSGYFNDLYLSSIAPPEKHSRKSPFSTNAGASMPLAPCHSTMLQSVASSKSYSLSTDSLADFFDYPVNTSSRKIQIGSSVNGGCAMATEDLSKQNDWQDWVDLINDDDSLNSDLNEIFVDNIVEDPELKVRTSSGKKTLKKAFHVTNYSEQQSKVLQQISAPSEDSPHALNSTSTASGGPTKMCMCWTPEAFAEAVNKLGGSERSSEKKFTRIEEVASLDLKTGIELTEAIRLQMGVQKPLHEQLEMISESEDGLAVISEQLFNIGVENWFQGVRWWGSCLKEIGIQPSPEEPEGSTTVARNLLVDKGK</sequence>
<dbReference type="EMBL" id="JACBKZ010000012">
    <property type="protein sequence ID" value="KAF5937942.1"/>
    <property type="molecule type" value="Genomic_DNA"/>
</dbReference>
<reference evidence="2 3" key="2">
    <citation type="submission" date="2020-07" db="EMBL/GenBank/DDBJ databases">
        <title>Genome assembly of wild tea tree DASZ reveals pedigree and selection history of tea varieties.</title>
        <authorList>
            <person name="Zhang W."/>
        </authorList>
    </citation>
    <scope>NUCLEOTIDE SEQUENCE [LARGE SCALE GENOMIC DNA]</scope>
    <source>
        <strain evidence="3">cv. G240</strain>
        <tissue evidence="2">Leaf</tissue>
    </source>
</reference>
<name>A0A7J7GB16_CAMSI</name>
<feature type="non-terminal residue" evidence="2">
    <location>
        <position position="1"/>
    </location>
</feature>
<evidence type="ECO:0000313" key="3">
    <source>
        <dbReference type="Proteomes" id="UP000593564"/>
    </source>
</evidence>
<proteinExistence type="predicted"/>
<keyword evidence="3" id="KW-1185">Reference proteome</keyword>
<comment type="caution">
    <text evidence="2">The sequence shown here is derived from an EMBL/GenBank/DDBJ whole genome shotgun (WGS) entry which is preliminary data.</text>
</comment>
<accession>A0A7J7GB16</accession>
<evidence type="ECO:0000256" key="1">
    <source>
        <dbReference type="SAM" id="MobiDB-lite"/>
    </source>
</evidence>
<dbReference type="AlphaFoldDB" id="A0A7J7GB16"/>
<dbReference type="Proteomes" id="UP000593564">
    <property type="component" value="Unassembled WGS sequence"/>
</dbReference>
<evidence type="ECO:0000313" key="2">
    <source>
        <dbReference type="EMBL" id="KAF5937942.1"/>
    </source>
</evidence>
<gene>
    <name evidence="2" type="ORF">HYC85_025448</name>
</gene>
<feature type="region of interest" description="Disordered" evidence="1">
    <location>
        <begin position="222"/>
        <end position="242"/>
    </location>
</feature>
<reference evidence="3" key="1">
    <citation type="journal article" date="2020" name="Nat. Commun.">
        <title>Genome assembly of wild tea tree DASZ reveals pedigree and selection history of tea varieties.</title>
        <authorList>
            <person name="Zhang W."/>
            <person name="Zhang Y."/>
            <person name="Qiu H."/>
            <person name="Guo Y."/>
            <person name="Wan H."/>
            <person name="Zhang X."/>
            <person name="Scossa F."/>
            <person name="Alseekh S."/>
            <person name="Zhang Q."/>
            <person name="Wang P."/>
            <person name="Xu L."/>
            <person name="Schmidt M.H."/>
            <person name="Jia X."/>
            <person name="Li D."/>
            <person name="Zhu A."/>
            <person name="Guo F."/>
            <person name="Chen W."/>
            <person name="Ni D."/>
            <person name="Usadel B."/>
            <person name="Fernie A.R."/>
            <person name="Wen W."/>
        </authorList>
    </citation>
    <scope>NUCLEOTIDE SEQUENCE [LARGE SCALE GENOMIC DNA]</scope>
    <source>
        <strain evidence="3">cv. G240</strain>
    </source>
</reference>
<protein>
    <submittedName>
        <fullName evidence="2">Uncharacterized protein</fullName>
    </submittedName>
</protein>
<organism evidence="2 3">
    <name type="scientific">Camellia sinensis</name>
    <name type="common">Tea plant</name>
    <name type="synonym">Thea sinensis</name>
    <dbReference type="NCBI Taxonomy" id="4442"/>
    <lineage>
        <taxon>Eukaryota</taxon>
        <taxon>Viridiplantae</taxon>
        <taxon>Streptophyta</taxon>
        <taxon>Embryophyta</taxon>
        <taxon>Tracheophyta</taxon>
        <taxon>Spermatophyta</taxon>
        <taxon>Magnoliopsida</taxon>
        <taxon>eudicotyledons</taxon>
        <taxon>Gunneridae</taxon>
        <taxon>Pentapetalae</taxon>
        <taxon>asterids</taxon>
        <taxon>Ericales</taxon>
        <taxon>Theaceae</taxon>
        <taxon>Camellia</taxon>
    </lineage>
</organism>